<gene>
    <name evidence="1" type="ORF">Daura_03945</name>
</gene>
<evidence type="ECO:0000313" key="1">
    <source>
        <dbReference type="EMBL" id="UWZ55407.1"/>
    </source>
</evidence>
<evidence type="ECO:0000313" key="2">
    <source>
        <dbReference type="Proteomes" id="UP001058003"/>
    </source>
</evidence>
<proteinExistence type="predicted"/>
<reference evidence="1" key="1">
    <citation type="submission" date="2021-04" db="EMBL/GenBank/DDBJ databases">
        <title>Dactylosporangium aurantiacum NRRL B-8018 full assembly.</title>
        <authorList>
            <person name="Hartkoorn R.C."/>
            <person name="Beaudoing E."/>
            <person name="Hot D."/>
        </authorList>
    </citation>
    <scope>NUCLEOTIDE SEQUENCE</scope>
    <source>
        <strain evidence="1">NRRL B-8018</strain>
    </source>
</reference>
<sequence>MTTTYRTEGTPSVAVLLGTALYRDGNSGQIRAGTFVAVLAGTALHRGVCATSRSNIVGLIVASSRGPPFIEACQTCW</sequence>
<name>A0A9Q9MN57_9ACTN</name>
<dbReference type="AlphaFoldDB" id="A0A9Q9MN57"/>
<dbReference type="Proteomes" id="UP001058003">
    <property type="component" value="Chromosome"/>
</dbReference>
<dbReference type="KEGG" id="daur:Daura_03945"/>
<protein>
    <submittedName>
        <fullName evidence="1">Uncharacterized protein</fullName>
    </submittedName>
</protein>
<accession>A0A9Q9MN57</accession>
<dbReference type="EMBL" id="CP073767">
    <property type="protein sequence ID" value="UWZ55407.1"/>
    <property type="molecule type" value="Genomic_DNA"/>
</dbReference>
<organism evidence="1 2">
    <name type="scientific">Dactylosporangium aurantiacum</name>
    <dbReference type="NCBI Taxonomy" id="35754"/>
    <lineage>
        <taxon>Bacteria</taxon>
        <taxon>Bacillati</taxon>
        <taxon>Actinomycetota</taxon>
        <taxon>Actinomycetes</taxon>
        <taxon>Micromonosporales</taxon>
        <taxon>Micromonosporaceae</taxon>
        <taxon>Dactylosporangium</taxon>
    </lineage>
</organism>
<keyword evidence="2" id="KW-1185">Reference proteome</keyword>
<dbReference type="RefSeq" id="WP_033367465.1">
    <property type="nucleotide sequence ID" value="NZ_CP073767.1"/>
</dbReference>